<organism evidence="1 2">
    <name type="scientific">Carpinus fangiana</name>
    <dbReference type="NCBI Taxonomy" id="176857"/>
    <lineage>
        <taxon>Eukaryota</taxon>
        <taxon>Viridiplantae</taxon>
        <taxon>Streptophyta</taxon>
        <taxon>Embryophyta</taxon>
        <taxon>Tracheophyta</taxon>
        <taxon>Spermatophyta</taxon>
        <taxon>Magnoliopsida</taxon>
        <taxon>eudicotyledons</taxon>
        <taxon>Gunneridae</taxon>
        <taxon>Pentapetalae</taxon>
        <taxon>rosids</taxon>
        <taxon>fabids</taxon>
        <taxon>Fagales</taxon>
        <taxon>Betulaceae</taxon>
        <taxon>Carpinus</taxon>
    </lineage>
</organism>
<dbReference type="OrthoDB" id="4491390at2759"/>
<evidence type="ECO:0000313" key="1">
    <source>
        <dbReference type="EMBL" id="KAB8346183.1"/>
    </source>
</evidence>
<dbReference type="Proteomes" id="UP000327013">
    <property type="component" value="Unassembled WGS sequence"/>
</dbReference>
<dbReference type="PANTHER" id="PTHR38111:SF2">
    <property type="entry name" value="FINGER DOMAIN PROTEIN, PUTATIVE (AFU_ORTHOLOGUE AFUA_1G01560)-RELATED"/>
    <property type="match status" value="1"/>
</dbReference>
<dbReference type="InterPro" id="IPR053178">
    <property type="entry name" value="Osmoadaptation_assoc"/>
</dbReference>
<accession>A0A5N6KV23</accession>
<name>A0A5N6KV23_9ROSI</name>
<dbReference type="EMBL" id="VIBQ01000013">
    <property type="protein sequence ID" value="KAB8346183.1"/>
    <property type="molecule type" value="Genomic_DNA"/>
</dbReference>
<keyword evidence="2" id="KW-1185">Reference proteome</keyword>
<dbReference type="AlphaFoldDB" id="A0A5N6KV23"/>
<proteinExistence type="predicted"/>
<dbReference type="PANTHER" id="PTHR38111">
    <property type="entry name" value="ZN(2)-C6 FUNGAL-TYPE DOMAIN-CONTAINING PROTEIN-RELATED"/>
    <property type="match status" value="1"/>
</dbReference>
<gene>
    <name evidence="1" type="ORF">FH972_023229</name>
</gene>
<sequence length="514" mass="57740">MRTSSPPLPVREFSVASFRPTACVLPTESSSSPPGPFYSLPLQSMQSVQSAQSSPLSESFSMTYKPQWIPSVSPPLTSPYRDAVHAQFLQVYIPAASTKMQPSRQIFPRTNLQNIKEIFVSMADGIVQSGQSPMFDNSYLAMQLVFIGRERGDMGLINHATTLYQDTLSLLQKSISGLNEHNIVERWFSTTLTVCTCSWLEVLGLPLKESSASALVHSDIRHTVGSGSLLRRLGTERGKFVPYFLEGVIVYRAALIFPCLANRHPSFLASEPWLYRTLKAECGDTLPNPMQVLLDDAYQIPVLMKEFDDAIAEFLVQSDYYTTFGRVKSCLVTLESVDNAIKAWAVENTANGEWTSSRWPGAKGSTNTYYSYFDYNEGLAWVYYCTIRLYTIDFHTQVQRWLAENATSPLEQFAAGLNDTAVAPDYSAEDEALARQKLSLATAILQSVEFHFDPAHGNTAPSMALAPFRVATQALVDAMRWPALDSTPHRQRLEWCRRVVQRYVARGYPYWMWL</sequence>
<comment type="caution">
    <text evidence="1">The sequence shown here is derived from an EMBL/GenBank/DDBJ whole genome shotgun (WGS) entry which is preliminary data.</text>
</comment>
<reference evidence="1 2" key="1">
    <citation type="submission" date="2019-06" db="EMBL/GenBank/DDBJ databases">
        <title>A chromosomal-level reference genome of Carpinus fangiana (Coryloideae, Betulaceae).</title>
        <authorList>
            <person name="Yang X."/>
            <person name="Wang Z."/>
            <person name="Zhang L."/>
            <person name="Hao G."/>
            <person name="Liu J."/>
            <person name="Yang Y."/>
        </authorList>
    </citation>
    <scope>NUCLEOTIDE SEQUENCE [LARGE SCALE GENOMIC DNA]</scope>
    <source>
        <strain evidence="1">Cfa_2016G</strain>
        <tissue evidence="1">Leaf</tissue>
    </source>
</reference>
<protein>
    <submittedName>
        <fullName evidence="1">Uncharacterized protein</fullName>
    </submittedName>
</protein>
<evidence type="ECO:0000313" key="2">
    <source>
        <dbReference type="Proteomes" id="UP000327013"/>
    </source>
</evidence>